<sequence length="111" mass="13265">MLLNRSRNSHMEQFDLHRIKRCRFFYDNFNFRFKFVASYECESVAVPKNRKGNPRTIGWIIIPSMPLGRPLLLKHSTIRYMVSVEDQRFFVNVQVWRDRDTLANNNLAEGV</sequence>
<dbReference type="GeneID" id="112456528"/>
<dbReference type="AlphaFoldDB" id="A0A6J1PZR6"/>
<keyword evidence="1" id="KW-1185">Reference proteome</keyword>
<reference evidence="2" key="1">
    <citation type="submission" date="2025-08" db="UniProtKB">
        <authorList>
            <consortium name="RefSeq"/>
        </authorList>
    </citation>
    <scope>IDENTIFICATION</scope>
    <source>
        <tissue evidence="2">Whole body</tissue>
    </source>
</reference>
<proteinExistence type="predicted"/>
<organism evidence="1 2">
    <name type="scientific">Temnothorax curvispinosus</name>
    <dbReference type="NCBI Taxonomy" id="300111"/>
    <lineage>
        <taxon>Eukaryota</taxon>
        <taxon>Metazoa</taxon>
        <taxon>Ecdysozoa</taxon>
        <taxon>Arthropoda</taxon>
        <taxon>Hexapoda</taxon>
        <taxon>Insecta</taxon>
        <taxon>Pterygota</taxon>
        <taxon>Neoptera</taxon>
        <taxon>Endopterygota</taxon>
        <taxon>Hymenoptera</taxon>
        <taxon>Apocrita</taxon>
        <taxon>Aculeata</taxon>
        <taxon>Formicoidea</taxon>
        <taxon>Formicidae</taxon>
        <taxon>Myrmicinae</taxon>
        <taxon>Temnothorax</taxon>
    </lineage>
</organism>
<dbReference type="RefSeq" id="XP_024874908.1">
    <property type="nucleotide sequence ID" value="XM_025019140.1"/>
</dbReference>
<evidence type="ECO:0000313" key="1">
    <source>
        <dbReference type="Proteomes" id="UP000504618"/>
    </source>
</evidence>
<gene>
    <name evidence="2" type="primary">LOC112456528</name>
</gene>
<name>A0A6J1PZR6_9HYME</name>
<accession>A0A6J1PZR6</accession>
<evidence type="ECO:0000313" key="2">
    <source>
        <dbReference type="RefSeq" id="XP_024874908.1"/>
    </source>
</evidence>
<protein>
    <submittedName>
        <fullName evidence="2">Uncharacterized protein LOC112456528</fullName>
    </submittedName>
</protein>
<dbReference type="Proteomes" id="UP000504618">
    <property type="component" value="Unplaced"/>
</dbReference>